<reference evidence="2 3" key="1">
    <citation type="submission" date="2024-02" db="EMBL/GenBank/DDBJ databases">
        <authorList>
            <person name="Chen Y."/>
            <person name="Shah S."/>
            <person name="Dougan E. K."/>
            <person name="Thang M."/>
            <person name="Chan C."/>
        </authorList>
    </citation>
    <scope>NUCLEOTIDE SEQUENCE [LARGE SCALE GENOMIC DNA]</scope>
</reference>
<dbReference type="PANTHER" id="PTHR37031">
    <property type="entry name" value="METALLOPHOSPHATASE BINDING DOMAIN PROTEIN"/>
    <property type="match status" value="1"/>
</dbReference>
<sequence length="1353" mass="148589">MGNAPRKGHEDRGGDGQEAFGGDVETVLTELRTLEQRISSIHAVQRHELEAVTHQLGQVASQKNASQGGHVEGQETLVFLGTHFKVGAPRIVTGPVVGRVTDRTAKVLIEVDSATAIGAHICVVDDECPGGRLVASQEQEAPANRPIVFKFEELTPGAKYQVVFSNVDRRDMLQRVAKVQTMSSASDSGRSPRVVGVFGNAPGFPVNCSPRARQSVWKAVGKRIDRAQVDVVLHIGGQVDLRGKFKKLAVLLERARHRGADELARAEELVEDDIRDAYRINWNRPEVRSVLASCSNLMMWSDLDMPTLPSRNTLEAYDEVCVFREARRNRDTSIGDTAAFHYPPALLTIAQRVFREYQRSLWDDQVTSKPIVWGAQGAGNEETYCIRLTPQVGVLFVDSRGSQFNPDGTPTPWPLSPILSDQQWLNIRTMLNDCKAVDHLIVVSDRPIVPHSMPSEHIENQYDEWSVNNKEQTKLLSILFNWKSEAQVWLLSGSGPGDFASESVLSVPETASSSGVQESEGSFARVIRQVALPPITRCFEAAQRERTVPAGPLHGILECPSDLLGEDQAIAMRTVAWKHLRTVPPGQALAAFAAFDKDGDAVTLRLQQAELDQVPAAAVVLGPLIGKVTHDSAIVVVEVSSSCALSCQLVDQLTGKVAAKLEELEVPAGNPWQFSFRGCLRPDSRYEVFIHGAATDSRGSNATVHTMPSPHQIELGAEHRVVFFAVFGDRPQELLGEQASLWSEADQLRRRLEPSIPAGVLHLGGQVSLDMIEDELRTHVRVQADGLRPGDMESAALAVLRSGIEALVRGLYRTTWNLPHVQDMLASSCNLMVISQEDIKAPRTFALCPDLVPWIPVVQELAYKVASEFQAMLHGGEGGEPESFHVLGGGAGVLILNFAGIRVARRRMLTTKQWRRVDQAVQTDAQDLKTLIVAMDRPLVDDAPTDALHKAAADPSVTEGWPFHRDECVRLIDLLFAWKAQLPGRDVMVVCGSASVSFESMITHQLMEPRMSISQTCVGPISGAVNVHESELPFALTGTVDQVAMSTESSQEIQNPHYEFKHRPSLLGQNGFGILYLGCASRSGSCRVGVELVGEGLVQRKSTDSFDQLTAVPFAAWLFALVVMGERIKVDKPAEAKRREEARIAAQARNQAEQDLKTAYPDLAFPEDQRRFAEDDSKGDHEEAKEEEASEPKAKRKTKASLIADATKETLDFKWLDVDFSCYGPDALKRLQDWKRIVAEEESEYVSSVHACFSRFAIGDGQGVRLPDVFRLVVDCFTKELPQDVVKPVSLADLVQQEAEVARMATAVVVQRRVNALESAADHDKPIPFADVLPLCSSVGAVLIMARTSLERG</sequence>
<name>A0ABP0I786_9DINO</name>
<dbReference type="Proteomes" id="UP001642464">
    <property type="component" value="Unassembled WGS sequence"/>
</dbReference>
<dbReference type="Gene3D" id="3.60.21.70">
    <property type="entry name" value="PhoD-like phosphatase"/>
    <property type="match status" value="1"/>
</dbReference>
<comment type="caution">
    <text evidence="2">The sequence shown here is derived from an EMBL/GenBank/DDBJ whole genome shotgun (WGS) entry which is preliminary data.</text>
</comment>
<dbReference type="InterPro" id="IPR038607">
    <property type="entry name" value="PhoD-like_sf"/>
</dbReference>
<keyword evidence="3" id="KW-1185">Reference proteome</keyword>
<gene>
    <name evidence="2" type="ORF">SCF082_LOCUS5653</name>
</gene>
<evidence type="ECO:0000313" key="2">
    <source>
        <dbReference type="EMBL" id="CAK8998445.1"/>
    </source>
</evidence>
<organism evidence="2 3">
    <name type="scientific">Durusdinium trenchii</name>
    <dbReference type="NCBI Taxonomy" id="1381693"/>
    <lineage>
        <taxon>Eukaryota</taxon>
        <taxon>Sar</taxon>
        <taxon>Alveolata</taxon>
        <taxon>Dinophyceae</taxon>
        <taxon>Suessiales</taxon>
        <taxon>Symbiodiniaceae</taxon>
        <taxon>Durusdinium</taxon>
    </lineage>
</organism>
<dbReference type="EMBL" id="CAXAMM010003076">
    <property type="protein sequence ID" value="CAK8998445.1"/>
    <property type="molecule type" value="Genomic_DNA"/>
</dbReference>
<evidence type="ECO:0000313" key="3">
    <source>
        <dbReference type="Proteomes" id="UP001642464"/>
    </source>
</evidence>
<accession>A0ABP0I786</accession>
<feature type="region of interest" description="Disordered" evidence="1">
    <location>
        <begin position="1"/>
        <end position="22"/>
    </location>
</feature>
<dbReference type="PANTHER" id="PTHR37031:SF2">
    <property type="entry name" value="PHOD-LIKE PHOSPHATASE METALLOPHOSPHATASE DOMAIN-CONTAINING PROTEIN"/>
    <property type="match status" value="1"/>
</dbReference>
<proteinExistence type="predicted"/>
<feature type="region of interest" description="Disordered" evidence="1">
    <location>
        <begin position="1172"/>
        <end position="1199"/>
    </location>
</feature>
<evidence type="ECO:0000256" key="1">
    <source>
        <dbReference type="SAM" id="MobiDB-lite"/>
    </source>
</evidence>
<protein>
    <submittedName>
        <fullName evidence="2">Uncharacterized protein</fullName>
    </submittedName>
</protein>
<feature type="compositionally biased region" description="Basic and acidic residues" evidence="1">
    <location>
        <begin position="1172"/>
        <end position="1184"/>
    </location>
</feature>